<dbReference type="InterPro" id="IPR029045">
    <property type="entry name" value="ClpP/crotonase-like_dom_sf"/>
</dbReference>
<dbReference type="GO" id="GO:0006635">
    <property type="term" value="P:fatty acid beta-oxidation"/>
    <property type="evidence" value="ECO:0007669"/>
    <property type="project" value="TreeGrafter"/>
</dbReference>
<dbReference type="CDD" id="cd06558">
    <property type="entry name" value="crotonase-like"/>
    <property type="match status" value="1"/>
</dbReference>
<protein>
    <recommendedName>
        <fullName evidence="3">Enoyl-CoA hydratase</fullName>
    </recommendedName>
</protein>
<dbReference type="Proteomes" id="UP001151518">
    <property type="component" value="Unassembled WGS sequence"/>
</dbReference>
<dbReference type="Pfam" id="PF00378">
    <property type="entry name" value="ECH_1"/>
    <property type="match status" value="1"/>
</dbReference>
<dbReference type="PANTHER" id="PTHR11941:SF54">
    <property type="entry name" value="ENOYL-COA HYDRATASE, MITOCHONDRIAL"/>
    <property type="match status" value="1"/>
</dbReference>
<dbReference type="InterPro" id="IPR001753">
    <property type="entry name" value="Enoyl-CoA_hydra/iso"/>
</dbReference>
<dbReference type="AlphaFoldDB" id="A0A9W8GBI4"/>
<dbReference type="GO" id="GO:0003824">
    <property type="term" value="F:catalytic activity"/>
    <property type="evidence" value="ECO:0007669"/>
    <property type="project" value="UniProtKB-ARBA"/>
</dbReference>
<dbReference type="Gene3D" id="3.90.226.10">
    <property type="entry name" value="2-enoyl-CoA Hydratase, Chain A, domain 1"/>
    <property type="match status" value="1"/>
</dbReference>
<evidence type="ECO:0000313" key="2">
    <source>
        <dbReference type="Proteomes" id="UP001151518"/>
    </source>
</evidence>
<dbReference type="EMBL" id="JANBTW010000008">
    <property type="protein sequence ID" value="KAJ2679927.1"/>
    <property type="molecule type" value="Genomic_DNA"/>
</dbReference>
<name>A0A9W8GBI4_9FUNG</name>
<dbReference type="PANTHER" id="PTHR11941">
    <property type="entry name" value="ENOYL-COA HYDRATASE-RELATED"/>
    <property type="match status" value="1"/>
</dbReference>
<reference evidence="1" key="1">
    <citation type="submission" date="2022-07" db="EMBL/GenBank/DDBJ databases">
        <title>Phylogenomic reconstructions and comparative analyses of Kickxellomycotina fungi.</title>
        <authorList>
            <person name="Reynolds N.K."/>
            <person name="Stajich J.E."/>
            <person name="Barry K."/>
            <person name="Grigoriev I.V."/>
            <person name="Crous P."/>
            <person name="Smith M.E."/>
        </authorList>
    </citation>
    <scope>NUCLEOTIDE SEQUENCE</scope>
    <source>
        <strain evidence="1">NRRL 3115</strain>
    </source>
</reference>
<evidence type="ECO:0008006" key="3">
    <source>
        <dbReference type="Google" id="ProtNLM"/>
    </source>
</evidence>
<accession>A0A9W8GBI4</accession>
<dbReference type="OrthoDB" id="410701at2759"/>
<organism evidence="1 2">
    <name type="scientific">Coemansia spiralis</name>
    <dbReference type="NCBI Taxonomy" id="417178"/>
    <lineage>
        <taxon>Eukaryota</taxon>
        <taxon>Fungi</taxon>
        <taxon>Fungi incertae sedis</taxon>
        <taxon>Zoopagomycota</taxon>
        <taxon>Kickxellomycotina</taxon>
        <taxon>Kickxellomycetes</taxon>
        <taxon>Kickxellales</taxon>
        <taxon>Kickxellaceae</taxon>
        <taxon>Coemansia</taxon>
    </lineage>
</organism>
<proteinExistence type="predicted"/>
<dbReference type="SUPFAM" id="SSF52096">
    <property type="entry name" value="ClpP/crotonase"/>
    <property type="match status" value="1"/>
</dbReference>
<comment type="caution">
    <text evidence="1">The sequence shown here is derived from an EMBL/GenBank/DDBJ whole genome shotgun (WGS) entry which is preliminary data.</text>
</comment>
<evidence type="ECO:0000313" key="1">
    <source>
        <dbReference type="EMBL" id="KAJ2679927.1"/>
    </source>
</evidence>
<gene>
    <name evidence="1" type="ORF">GGI25_001116</name>
</gene>
<sequence length="255" mass="27890">MNNPRANTFDYNSLYALGAAVSIVETKTDVRGLVLQSAVDGFFSGGFRLPIFHQITHAEFMRLWVLGKSIFRRIHALPVPSVAAIDGHALGLGCALALACQFRFMVHRAESAKRTGLFGLNEVAVGLPVPEWLAARFRDLTTPRAAEDLLAIGATLPADRACKIGIIDRVFGSADDMHGSILADLEKRVAVPKEAQAQTISLLRRDYLDYFDACYERDNEQIWTALSSQSTQEAVASALAKLKAKRESKPSGETK</sequence>